<dbReference type="PANTHER" id="PTHR48182">
    <property type="entry name" value="PROTEIN SERAC1"/>
    <property type="match status" value="1"/>
</dbReference>
<keyword evidence="5" id="KW-0256">Endoplasmic reticulum</keyword>
<dbReference type="EMBL" id="JAWHQM010000099">
    <property type="protein sequence ID" value="KAK5637232.1"/>
    <property type="molecule type" value="Genomic_DNA"/>
</dbReference>
<evidence type="ECO:0000259" key="8">
    <source>
        <dbReference type="Pfam" id="PF05057"/>
    </source>
</evidence>
<dbReference type="InterPro" id="IPR052374">
    <property type="entry name" value="SERAC1"/>
</dbReference>
<dbReference type="GO" id="GO:0005739">
    <property type="term" value="C:mitochondrion"/>
    <property type="evidence" value="ECO:0007669"/>
    <property type="project" value="UniProtKB-SubCell"/>
</dbReference>
<reference evidence="9 10" key="1">
    <citation type="submission" date="2023-10" db="EMBL/GenBank/DDBJ databases">
        <title>Draft genome sequence of Xylaria bambusicola isolate GMP-LS, the root and basal stem rot pathogen of sugarcane in Indonesia.</title>
        <authorList>
            <person name="Selvaraj P."/>
            <person name="Muralishankar V."/>
            <person name="Muruganantham S."/>
            <person name="Sp S."/>
            <person name="Haryani S."/>
            <person name="Lau K.J.X."/>
            <person name="Naqvi N.I."/>
        </authorList>
    </citation>
    <scope>NUCLEOTIDE SEQUENCE [LARGE SCALE GENOMIC DNA]</scope>
    <source>
        <strain evidence="9">GMP-LS</strain>
    </source>
</reference>
<evidence type="ECO:0000256" key="6">
    <source>
        <dbReference type="ARBA" id="ARBA00023128"/>
    </source>
</evidence>
<gene>
    <name evidence="9" type="ORF">RRF57_012944</name>
</gene>
<dbReference type="AlphaFoldDB" id="A0AAN7ZBC2"/>
<proteinExistence type="inferred from homology"/>
<evidence type="ECO:0000256" key="4">
    <source>
        <dbReference type="ARBA" id="ARBA00007920"/>
    </source>
</evidence>
<dbReference type="SUPFAM" id="SSF53474">
    <property type="entry name" value="alpha/beta-Hydrolases"/>
    <property type="match status" value="1"/>
</dbReference>
<evidence type="ECO:0000256" key="7">
    <source>
        <dbReference type="ARBA" id="ARBA00023136"/>
    </source>
</evidence>
<dbReference type="InterPro" id="IPR007751">
    <property type="entry name" value="DUF676_lipase-like"/>
</dbReference>
<keyword evidence="7" id="KW-0472">Membrane</keyword>
<comment type="similarity">
    <text evidence="4">Belongs to the putative lipase ROG1 family.</text>
</comment>
<evidence type="ECO:0000313" key="10">
    <source>
        <dbReference type="Proteomes" id="UP001305414"/>
    </source>
</evidence>
<evidence type="ECO:0000256" key="2">
    <source>
        <dbReference type="ARBA" id="ARBA00004240"/>
    </source>
</evidence>
<organism evidence="9 10">
    <name type="scientific">Xylaria bambusicola</name>
    <dbReference type="NCBI Taxonomy" id="326684"/>
    <lineage>
        <taxon>Eukaryota</taxon>
        <taxon>Fungi</taxon>
        <taxon>Dikarya</taxon>
        <taxon>Ascomycota</taxon>
        <taxon>Pezizomycotina</taxon>
        <taxon>Sordariomycetes</taxon>
        <taxon>Xylariomycetidae</taxon>
        <taxon>Xylariales</taxon>
        <taxon>Xylariaceae</taxon>
        <taxon>Xylaria</taxon>
    </lineage>
</organism>
<dbReference type="InterPro" id="IPR029058">
    <property type="entry name" value="AB_hydrolase_fold"/>
</dbReference>
<name>A0AAN7ZBC2_9PEZI</name>
<comment type="caution">
    <text evidence="9">The sequence shown here is derived from an EMBL/GenBank/DDBJ whole genome shotgun (WGS) entry which is preliminary data.</text>
</comment>
<dbReference type="Proteomes" id="UP001305414">
    <property type="component" value="Unassembled WGS sequence"/>
</dbReference>
<keyword evidence="6" id="KW-0496">Mitochondrion</keyword>
<keyword evidence="10" id="KW-1185">Reference proteome</keyword>
<protein>
    <recommendedName>
        <fullName evidence="8">DUF676 domain-containing protein</fullName>
    </recommendedName>
</protein>
<dbReference type="GO" id="GO:0016020">
    <property type="term" value="C:membrane"/>
    <property type="evidence" value="ECO:0007669"/>
    <property type="project" value="UniProtKB-SubCell"/>
</dbReference>
<dbReference type="PANTHER" id="PTHR48182:SF2">
    <property type="entry name" value="PROTEIN SERAC1"/>
    <property type="match status" value="1"/>
</dbReference>
<evidence type="ECO:0000256" key="3">
    <source>
        <dbReference type="ARBA" id="ARBA00004370"/>
    </source>
</evidence>
<evidence type="ECO:0000313" key="9">
    <source>
        <dbReference type="EMBL" id="KAK5637232.1"/>
    </source>
</evidence>
<sequence length="313" mass="34209">MSDYGLQLVAPGENPKVDIVFVHGLRANMAKTWTKNGTFWPGELLPKDVPEARIFLFGYDAIIVSSKPGAISKTEVHRNADDLCAKLAAERSNTPDAVNRPIIIIAHSLGGLVAAQLFVHGEQSNDDLSAKAIVKNICGLLFLGTPFRGSVVAGPAESVRRILQLLGADTQETTLKSLGLNSEKTNELTRSFSNLFIKRKTSNDQVHAFFFYETLTTQLTKWKHVQIAENDSAQLPDCGDTIPIRADHHDICKFTTREEEGYGLIVAAIRKCLKSPEAVSQSNQSGNNRFNNYGKAINFGNFSFGGGQTNTLS</sequence>
<dbReference type="Gene3D" id="3.40.50.1820">
    <property type="entry name" value="alpha/beta hydrolase"/>
    <property type="match status" value="1"/>
</dbReference>
<dbReference type="GO" id="GO:0005783">
    <property type="term" value="C:endoplasmic reticulum"/>
    <property type="evidence" value="ECO:0007669"/>
    <property type="project" value="UniProtKB-SubCell"/>
</dbReference>
<dbReference type="Pfam" id="PF05057">
    <property type="entry name" value="DUF676"/>
    <property type="match status" value="1"/>
</dbReference>
<feature type="domain" description="DUF676" evidence="8">
    <location>
        <begin position="19"/>
        <end position="201"/>
    </location>
</feature>
<accession>A0AAN7ZBC2</accession>
<comment type="subcellular location">
    <subcellularLocation>
        <location evidence="2">Endoplasmic reticulum</location>
    </subcellularLocation>
    <subcellularLocation>
        <location evidence="3">Membrane</location>
    </subcellularLocation>
    <subcellularLocation>
        <location evidence="1">Mitochondrion</location>
    </subcellularLocation>
</comment>
<evidence type="ECO:0000256" key="5">
    <source>
        <dbReference type="ARBA" id="ARBA00022824"/>
    </source>
</evidence>
<evidence type="ECO:0000256" key="1">
    <source>
        <dbReference type="ARBA" id="ARBA00004173"/>
    </source>
</evidence>